<accession>F2NI05</accession>
<keyword evidence="2" id="KW-1185">Reference proteome</keyword>
<dbReference type="KEGG" id="dao:Desac_1791"/>
<sequence length="87" mass="9627">MGRLTDEMTRLCGEIVALRVARKGFVKDLSSNTATMRANFRRAHNDMARTTKAERRAAVAHLKKTVGAMRHAFAADLEGARKAWAGK</sequence>
<protein>
    <submittedName>
        <fullName evidence="1">Uncharacterized protein</fullName>
    </submittedName>
</protein>
<proteinExistence type="predicted"/>
<gene>
    <name evidence="1" type="ordered locus">Desac_1791</name>
</gene>
<reference evidence="1 2" key="1">
    <citation type="journal article" date="2011" name="Stand. Genomic Sci.">
        <title>Complete genome sequence of the acetate-degrading sulfate reducer Desulfobacca acetoxidans type strain (ASRB2).</title>
        <authorList>
            <person name="Goker M."/>
            <person name="Teshima H."/>
            <person name="Lapidus A."/>
            <person name="Nolan M."/>
            <person name="Lucas S."/>
            <person name="Hammon N."/>
            <person name="Deshpande S."/>
            <person name="Cheng J.F."/>
            <person name="Tapia R."/>
            <person name="Han C."/>
            <person name="Goodwin L."/>
            <person name="Pitluck S."/>
            <person name="Huntemann M."/>
            <person name="Liolios K."/>
            <person name="Ivanova N."/>
            <person name="Pagani I."/>
            <person name="Mavromatis K."/>
            <person name="Ovchinikova G."/>
            <person name="Pati A."/>
            <person name="Chen A."/>
            <person name="Palaniappan K."/>
            <person name="Land M."/>
            <person name="Hauser L."/>
            <person name="Brambilla E.M."/>
            <person name="Rohde M."/>
            <person name="Spring S."/>
            <person name="Detter J.C."/>
            <person name="Woyke T."/>
            <person name="Bristow J."/>
            <person name="Eisen J.A."/>
            <person name="Markowitz V."/>
            <person name="Hugenholtz P."/>
            <person name="Kyrpides N.C."/>
            <person name="Klenk H.P."/>
        </authorList>
    </citation>
    <scope>NUCLEOTIDE SEQUENCE [LARGE SCALE GENOMIC DNA]</scope>
    <source>
        <strain evidence="2">ATCC 700848 / DSM 11109 / ASRB2</strain>
    </source>
</reference>
<dbReference type="STRING" id="880072.Desac_1791"/>
<dbReference type="OrthoDB" id="5775455at2"/>
<evidence type="ECO:0000313" key="1">
    <source>
        <dbReference type="EMBL" id="AEB09631.1"/>
    </source>
</evidence>
<organism evidence="1 2">
    <name type="scientific">Desulfobacca acetoxidans (strain ATCC 700848 / DSM 11109 / ASRB2)</name>
    <dbReference type="NCBI Taxonomy" id="880072"/>
    <lineage>
        <taxon>Bacteria</taxon>
        <taxon>Pseudomonadati</taxon>
        <taxon>Thermodesulfobacteriota</taxon>
        <taxon>Desulfobaccia</taxon>
        <taxon>Desulfobaccales</taxon>
        <taxon>Desulfobaccaceae</taxon>
        <taxon>Desulfobacca</taxon>
    </lineage>
</organism>
<reference evidence="2" key="2">
    <citation type="submission" date="2011-03" db="EMBL/GenBank/DDBJ databases">
        <title>The complete genome of Desulfobacca acetoxidans DSM 11109.</title>
        <authorList>
            <consortium name="US DOE Joint Genome Institute (JGI-PGF)"/>
            <person name="Lucas S."/>
            <person name="Copeland A."/>
            <person name="Lapidus A."/>
            <person name="Bruce D."/>
            <person name="Goodwin L."/>
            <person name="Pitluck S."/>
            <person name="Peters L."/>
            <person name="Kyrpides N."/>
            <person name="Mavromatis K."/>
            <person name="Ivanova N."/>
            <person name="Ovchinnikova G."/>
            <person name="Teshima H."/>
            <person name="Detter J.C."/>
            <person name="Han C."/>
            <person name="Land M."/>
            <person name="Hauser L."/>
            <person name="Markowitz V."/>
            <person name="Cheng J.-F."/>
            <person name="Hugenholtz P."/>
            <person name="Woyke T."/>
            <person name="Wu D."/>
            <person name="Spring S."/>
            <person name="Schueler E."/>
            <person name="Brambilla E."/>
            <person name="Klenk H.-P."/>
            <person name="Eisen J.A."/>
        </authorList>
    </citation>
    <scope>NUCLEOTIDE SEQUENCE [LARGE SCALE GENOMIC DNA]</scope>
    <source>
        <strain evidence="2">ATCC 700848 / DSM 11109 / ASRB2</strain>
    </source>
</reference>
<dbReference type="AlphaFoldDB" id="F2NI05"/>
<dbReference type="EMBL" id="CP002629">
    <property type="protein sequence ID" value="AEB09631.1"/>
    <property type="molecule type" value="Genomic_DNA"/>
</dbReference>
<dbReference type="Proteomes" id="UP000000483">
    <property type="component" value="Chromosome"/>
</dbReference>
<name>F2NI05_DESAR</name>
<dbReference type="RefSeq" id="WP_013706741.1">
    <property type="nucleotide sequence ID" value="NC_015388.1"/>
</dbReference>
<evidence type="ECO:0000313" key="2">
    <source>
        <dbReference type="Proteomes" id="UP000000483"/>
    </source>
</evidence>
<dbReference type="HOGENOM" id="CLU_2478234_0_0_7"/>